<dbReference type="Proteomes" id="UP000068167">
    <property type="component" value="Chromosome"/>
</dbReference>
<gene>
    <name evidence="1" type="ORF">VL20_2292</name>
</gene>
<sequence>MIRHKSRKRVSYPENGFLEETRFLDIDFCQRLLKFRERISGNCSF</sequence>
<evidence type="ECO:0000313" key="1">
    <source>
        <dbReference type="EMBL" id="AKV67395.1"/>
    </source>
</evidence>
<accession>A0A0K1S012</accession>
<organism evidence="1 2">
    <name type="scientific">Microcystis panniformis FACHB-1757</name>
    <dbReference type="NCBI Taxonomy" id="1638788"/>
    <lineage>
        <taxon>Bacteria</taxon>
        <taxon>Bacillati</taxon>
        <taxon>Cyanobacteriota</taxon>
        <taxon>Cyanophyceae</taxon>
        <taxon>Oscillatoriophycideae</taxon>
        <taxon>Chroococcales</taxon>
        <taxon>Microcystaceae</taxon>
        <taxon>Microcystis</taxon>
    </lineage>
</organism>
<dbReference type="AlphaFoldDB" id="A0A0K1S012"/>
<dbReference type="EMBL" id="CP011339">
    <property type="protein sequence ID" value="AKV67395.1"/>
    <property type="molecule type" value="Genomic_DNA"/>
</dbReference>
<name>A0A0K1S012_9CHRO</name>
<protein>
    <submittedName>
        <fullName evidence="1">Uncharacterized protein</fullName>
    </submittedName>
</protein>
<dbReference type="PATRIC" id="fig|1638788.3.peg.2308"/>
<dbReference type="KEGG" id="mpk:VL20_2292"/>
<reference evidence="1 2" key="1">
    <citation type="journal article" date="2016" name="Stand. Genomic Sci.">
        <title>Complete genome sequence and genomic characterization of Microcystis panniformis FACHB 1757 by third-generation sequencing.</title>
        <authorList>
            <person name="Zhang J.Y."/>
            <person name="Guan R."/>
            <person name="Zhang H.J."/>
            <person name="Li H."/>
            <person name="Xiao P."/>
            <person name="Yu G.L."/>
            <person name="Du L."/>
            <person name="Cao D.M."/>
            <person name="Zhu B.C."/>
            <person name="Li R.H."/>
            <person name="Lu Z.H."/>
        </authorList>
    </citation>
    <scope>NUCLEOTIDE SEQUENCE [LARGE SCALE GENOMIC DNA]</scope>
    <source>
        <strain evidence="1 2">FACHB-1757</strain>
    </source>
</reference>
<keyword evidence="2" id="KW-1185">Reference proteome</keyword>
<evidence type="ECO:0000313" key="2">
    <source>
        <dbReference type="Proteomes" id="UP000068167"/>
    </source>
</evidence>
<proteinExistence type="predicted"/>